<dbReference type="AlphaFoldDB" id="A0A6C0LBE1"/>
<organism evidence="1">
    <name type="scientific">viral metagenome</name>
    <dbReference type="NCBI Taxonomy" id="1070528"/>
    <lineage>
        <taxon>unclassified sequences</taxon>
        <taxon>metagenomes</taxon>
        <taxon>organismal metagenomes</taxon>
    </lineage>
</organism>
<reference evidence="1" key="1">
    <citation type="journal article" date="2020" name="Nature">
        <title>Giant virus diversity and host interactions through global metagenomics.</title>
        <authorList>
            <person name="Schulz F."/>
            <person name="Roux S."/>
            <person name="Paez-Espino D."/>
            <person name="Jungbluth S."/>
            <person name="Walsh D.A."/>
            <person name="Denef V.J."/>
            <person name="McMahon K.D."/>
            <person name="Konstantinidis K.T."/>
            <person name="Eloe-Fadrosh E.A."/>
            <person name="Kyrpides N.C."/>
            <person name="Woyke T."/>
        </authorList>
    </citation>
    <scope>NUCLEOTIDE SEQUENCE</scope>
    <source>
        <strain evidence="1">GVMAG-M-3300027759-42</strain>
    </source>
</reference>
<dbReference type="EMBL" id="MN740447">
    <property type="protein sequence ID" value="QHU26998.1"/>
    <property type="molecule type" value="Genomic_DNA"/>
</dbReference>
<sequence length="79" mass="8550">MDNITLSEETGTVPTSVPDTAQNQVRLTDIEVTDENMALNIIVSFLGVAQQRGTFSIAESAKIYECIQKFISKPANSSA</sequence>
<proteinExistence type="predicted"/>
<accession>A0A6C0LBE1</accession>
<evidence type="ECO:0000313" key="1">
    <source>
        <dbReference type="EMBL" id="QHU26998.1"/>
    </source>
</evidence>
<name>A0A6C0LBE1_9ZZZZ</name>
<protein>
    <submittedName>
        <fullName evidence="1">Uncharacterized protein</fullName>
    </submittedName>
</protein>